<name>A0A9P9CZ29_9PLEO</name>
<protein>
    <recommendedName>
        <fullName evidence="3">F-box domain-containing protein</fullName>
    </recommendedName>
</protein>
<organism evidence="1 2">
    <name type="scientific">Dendryphion nanum</name>
    <dbReference type="NCBI Taxonomy" id="256645"/>
    <lineage>
        <taxon>Eukaryota</taxon>
        <taxon>Fungi</taxon>
        <taxon>Dikarya</taxon>
        <taxon>Ascomycota</taxon>
        <taxon>Pezizomycotina</taxon>
        <taxon>Dothideomycetes</taxon>
        <taxon>Pleosporomycetidae</taxon>
        <taxon>Pleosporales</taxon>
        <taxon>Torulaceae</taxon>
        <taxon>Dendryphion</taxon>
    </lineage>
</organism>
<evidence type="ECO:0000313" key="1">
    <source>
        <dbReference type="EMBL" id="KAH7109467.1"/>
    </source>
</evidence>
<evidence type="ECO:0000313" key="2">
    <source>
        <dbReference type="Proteomes" id="UP000700596"/>
    </source>
</evidence>
<dbReference type="EMBL" id="JAGMWT010000032">
    <property type="protein sequence ID" value="KAH7109467.1"/>
    <property type="molecule type" value="Genomic_DNA"/>
</dbReference>
<accession>A0A9P9CZ29</accession>
<sequence>MHSIPLLETGHNVLFPPLPNEIFLCVLDELVKSRNGQQPIAHKPNGPITKALRALTLTSRRIYPVASQYLYARCLFLGDYISFSCFRRTFGLPLGYNHPVSLDYGEAGRNQTLFESAHIPQHFSSLFISPARRDEQHTPLLRLPEVIDLCEVVGSNLKRLVLDLLPVYSVSSELRSLNIQKRLFSSMVVLEELVVSYDVMDFFPAVPPKVCRLAVTTQGIDDALLDWALSMPLLETFMILRSPDMNRDDVEKIFAQCPTPRAKPLDVVLGDVSSSHCTPEGTREWKDEDIVRFWEIDVPTICYGDESDLVICDAWIWEQAVAGTLFKKEKRRMLSWPEAKARLVALHLLQA</sequence>
<proteinExistence type="predicted"/>
<reference evidence="1" key="1">
    <citation type="journal article" date="2021" name="Nat. Commun.">
        <title>Genetic determinants of endophytism in the Arabidopsis root mycobiome.</title>
        <authorList>
            <person name="Mesny F."/>
            <person name="Miyauchi S."/>
            <person name="Thiergart T."/>
            <person name="Pickel B."/>
            <person name="Atanasova L."/>
            <person name="Karlsson M."/>
            <person name="Huettel B."/>
            <person name="Barry K.W."/>
            <person name="Haridas S."/>
            <person name="Chen C."/>
            <person name="Bauer D."/>
            <person name="Andreopoulos W."/>
            <person name="Pangilinan J."/>
            <person name="LaButti K."/>
            <person name="Riley R."/>
            <person name="Lipzen A."/>
            <person name="Clum A."/>
            <person name="Drula E."/>
            <person name="Henrissat B."/>
            <person name="Kohler A."/>
            <person name="Grigoriev I.V."/>
            <person name="Martin F.M."/>
            <person name="Hacquard S."/>
        </authorList>
    </citation>
    <scope>NUCLEOTIDE SEQUENCE</scope>
    <source>
        <strain evidence="1">MPI-CAGE-CH-0243</strain>
    </source>
</reference>
<comment type="caution">
    <text evidence="1">The sequence shown here is derived from an EMBL/GenBank/DDBJ whole genome shotgun (WGS) entry which is preliminary data.</text>
</comment>
<gene>
    <name evidence="1" type="ORF">B0J11DRAFT_554741</name>
</gene>
<keyword evidence="2" id="KW-1185">Reference proteome</keyword>
<dbReference type="AlphaFoldDB" id="A0A9P9CZ29"/>
<dbReference type="OrthoDB" id="6365676at2759"/>
<dbReference type="Proteomes" id="UP000700596">
    <property type="component" value="Unassembled WGS sequence"/>
</dbReference>
<evidence type="ECO:0008006" key="3">
    <source>
        <dbReference type="Google" id="ProtNLM"/>
    </source>
</evidence>